<gene>
    <name evidence="5" type="ORF">BN851_0088640</name>
</gene>
<dbReference type="EC" id="5.6.2.4" evidence="3"/>
<dbReference type="InterPro" id="IPR027417">
    <property type="entry name" value="P-loop_NTPase"/>
</dbReference>
<evidence type="ECO:0000256" key="3">
    <source>
        <dbReference type="ARBA" id="ARBA00034808"/>
    </source>
</evidence>
<dbReference type="EMBL" id="CBMG010001762">
    <property type="protein sequence ID" value="CEG03674.1"/>
    <property type="molecule type" value="Genomic_DNA"/>
</dbReference>
<comment type="caution">
    <text evidence="5">The sequence shown here is derived from an EMBL/GenBank/DDBJ whole genome shotgun (WGS) entry which is preliminary data.</text>
</comment>
<dbReference type="Gene3D" id="3.40.50.300">
    <property type="entry name" value="P-loop containing nucleotide triphosphate hydrolases"/>
    <property type="match status" value="1"/>
</dbReference>
<dbReference type="GO" id="GO:0005694">
    <property type="term" value="C:chromosome"/>
    <property type="evidence" value="ECO:0007669"/>
    <property type="project" value="TreeGrafter"/>
</dbReference>
<dbReference type="GO" id="GO:0005737">
    <property type="term" value="C:cytoplasm"/>
    <property type="evidence" value="ECO:0007669"/>
    <property type="project" value="TreeGrafter"/>
</dbReference>
<dbReference type="GO" id="GO:0000724">
    <property type="term" value="P:double-strand break repair via homologous recombination"/>
    <property type="evidence" value="ECO:0007669"/>
    <property type="project" value="TreeGrafter"/>
</dbReference>
<dbReference type="PANTHER" id="PTHR13710:SF154">
    <property type="entry name" value="RECQ HELICASE, PUTATIVE (AFU_ORTHOLOGUE AFUA_6G14720)-RELATED"/>
    <property type="match status" value="1"/>
</dbReference>
<protein>
    <recommendedName>
        <fullName evidence="3">DNA 3'-5' helicase</fullName>
        <ecNumber evidence="3">5.6.2.4</ecNumber>
    </recommendedName>
</protein>
<dbReference type="SMART" id="SM00490">
    <property type="entry name" value="HELICc"/>
    <property type="match status" value="1"/>
</dbReference>
<dbReference type="SUPFAM" id="SSF52540">
    <property type="entry name" value="P-loop containing nucleoside triphosphate hydrolases"/>
    <property type="match status" value="1"/>
</dbReference>
<sequence length="108" mass="11490">MLGCPSYTADSGTEEEKTAIIEQWLTAANSPIIVATSALGPGFDYPHIRLVLHVGAPSLLTDFSQESGRAGRDGKTAESIILLSAAYPSCEANTGLSSMENTYKIKQR</sequence>
<comment type="catalytic activity">
    <reaction evidence="2">
        <text>Couples ATP hydrolysis with the unwinding of duplex DNA by translocating in the 3'-5' direction.</text>
        <dbReference type="EC" id="5.6.2.4"/>
    </reaction>
</comment>
<accession>A0A090M9A5</accession>
<reference evidence="5" key="1">
    <citation type="submission" date="2013-05" db="EMBL/GenBank/DDBJ databases">
        <title>Draft genome sequences of six wheat associated Fusarium spp. isolates.</title>
        <authorList>
            <person name="Moolhuijzen P.M."/>
            <person name="Manners J.M."/>
            <person name="Wilcox S."/>
            <person name="Bellgard M.I."/>
            <person name="Gardiner D.M."/>
        </authorList>
    </citation>
    <scope>NUCLEOTIDE SEQUENCE</scope>
    <source>
        <strain evidence="5">CS5907</strain>
    </source>
</reference>
<evidence type="ECO:0000259" key="4">
    <source>
        <dbReference type="PROSITE" id="PS51194"/>
    </source>
</evidence>
<dbReference type="Pfam" id="PF00271">
    <property type="entry name" value="Helicase_C"/>
    <property type="match status" value="1"/>
</dbReference>
<dbReference type="PROSITE" id="PS51194">
    <property type="entry name" value="HELICASE_CTER"/>
    <property type="match status" value="1"/>
</dbReference>
<evidence type="ECO:0000256" key="1">
    <source>
        <dbReference type="ARBA" id="ARBA00005446"/>
    </source>
</evidence>
<dbReference type="PANTHER" id="PTHR13710">
    <property type="entry name" value="DNA HELICASE RECQ FAMILY MEMBER"/>
    <property type="match status" value="1"/>
</dbReference>
<proteinExistence type="inferred from homology"/>
<evidence type="ECO:0000256" key="2">
    <source>
        <dbReference type="ARBA" id="ARBA00034617"/>
    </source>
</evidence>
<feature type="domain" description="Helicase C-terminal" evidence="4">
    <location>
        <begin position="1"/>
        <end position="108"/>
    </location>
</feature>
<dbReference type="GO" id="GO:0009378">
    <property type="term" value="F:four-way junction helicase activity"/>
    <property type="evidence" value="ECO:0007669"/>
    <property type="project" value="TreeGrafter"/>
</dbReference>
<evidence type="ECO:0000313" key="5">
    <source>
        <dbReference type="EMBL" id="CEG03674.1"/>
    </source>
</evidence>
<comment type="similarity">
    <text evidence="1">Belongs to the helicase family. RecQ subfamily.</text>
</comment>
<dbReference type="AlphaFoldDB" id="A0A090M9A5"/>
<dbReference type="GO" id="GO:0043138">
    <property type="term" value="F:3'-5' DNA helicase activity"/>
    <property type="evidence" value="ECO:0007669"/>
    <property type="project" value="UniProtKB-EC"/>
</dbReference>
<dbReference type="InterPro" id="IPR001650">
    <property type="entry name" value="Helicase_C-like"/>
</dbReference>
<name>A0A090M9A5_9HYPO</name>
<organism evidence="5">
    <name type="scientific">Fusarium acuminatum CS5907</name>
    <dbReference type="NCBI Taxonomy" id="1318461"/>
    <lineage>
        <taxon>Eukaryota</taxon>
        <taxon>Fungi</taxon>
        <taxon>Dikarya</taxon>
        <taxon>Ascomycota</taxon>
        <taxon>Pezizomycotina</taxon>
        <taxon>Sordariomycetes</taxon>
        <taxon>Hypocreomycetidae</taxon>
        <taxon>Hypocreales</taxon>
        <taxon>Nectriaceae</taxon>
        <taxon>Fusarium</taxon>
        <taxon>Fusarium tricinctum species complex</taxon>
    </lineage>
</organism>